<organism evidence="2">
    <name type="scientific">Podoviridae sp. ctjUd6</name>
    <dbReference type="NCBI Taxonomy" id="2825270"/>
    <lineage>
        <taxon>Viruses</taxon>
        <taxon>Duplodnaviria</taxon>
        <taxon>Heunggongvirae</taxon>
        <taxon>Uroviricota</taxon>
        <taxon>Caudoviricetes</taxon>
    </lineage>
</organism>
<name>A0A8S5U2Q3_9CAUD</name>
<feature type="compositionally biased region" description="Polar residues" evidence="1">
    <location>
        <begin position="74"/>
        <end position="88"/>
    </location>
</feature>
<feature type="compositionally biased region" description="Polar residues" evidence="1">
    <location>
        <begin position="1"/>
        <end position="20"/>
    </location>
</feature>
<reference evidence="2" key="1">
    <citation type="journal article" date="2021" name="Proc. Natl. Acad. Sci. U.S.A.">
        <title>A Catalog of Tens of Thousands of Viruses from Human Metagenomes Reveals Hidden Associations with Chronic Diseases.</title>
        <authorList>
            <person name="Tisza M.J."/>
            <person name="Buck C.B."/>
        </authorList>
    </citation>
    <scope>NUCLEOTIDE SEQUENCE</scope>
    <source>
        <strain evidence="2">CtjUd6</strain>
    </source>
</reference>
<evidence type="ECO:0000313" key="2">
    <source>
        <dbReference type="EMBL" id="DAF88739.1"/>
    </source>
</evidence>
<dbReference type="EMBL" id="BK015993">
    <property type="protein sequence ID" value="DAF88739.1"/>
    <property type="molecule type" value="Genomic_DNA"/>
</dbReference>
<evidence type="ECO:0000256" key="1">
    <source>
        <dbReference type="SAM" id="MobiDB-lite"/>
    </source>
</evidence>
<proteinExistence type="predicted"/>
<protein>
    <submittedName>
        <fullName evidence="2">Uncharacterized protein</fullName>
    </submittedName>
</protein>
<accession>A0A8S5U2Q3</accession>
<feature type="region of interest" description="Disordered" evidence="1">
    <location>
        <begin position="1"/>
        <end position="26"/>
    </location>
</feature>
<sequence length="88" mass="9568">MRMILNNNGENHTYSTNRGSVQHPAAAKPLVKAVSTGRGVVNIQNPATQPIGERWGSGRTTPPLETLNRYTPLRATQTPPTYPSTRTA</sequence>
<feature type="region of interest" description="Disordered" evidence="1">
    <location>
        <begin position="41"/>
        <end position="88"/>
    </location>
</feature>